<dbReference type="InterPro" id="IPR058498">
    <property type="entry name" value="DUF8185"/>
</dbReference>
<proteinExistence type="predicted"/>
<sequence length="305" mass="30869">MTAVRGSVQFTDAGEAADLAAFLMRLLHYDRAAAVRVQVSGTTLAVFGRPPSFEVLAIRTARLAKPYEHGLDEVLDTTVSAGDLLEAIDERAATAVVPEAVTGPPWAGVLPPRGGWRPEPGLPAPRALTGLVAGVVAEFRTRSEELGEERRTRAELDRIGQDIWSRPVGDTDLPVRAAHAAHALGFLRAPAPRPEAAVPGRRTRADSPGGPDDRGGTGGPGSTGKGAGPGGRGSSAPGTPAAPDTPAAPGTSVAPGASGAAAAPGAPVPVTLLAAGAWLRLRTPYGSIAVRRTGAGTGMLSVTPA</sequence>
<gene>
    <name evidence="4" type="ORF">GCM10018793_61910</name>
</gene>
<comment type="caution">
    <text evidence="4">The sequence shown here is derived from an EMBL/GenBank/DDBJ whole genome shotgun (WGS) entry which is preliminary data.</text>
</comment>
<feature type="domain" description="DUF8185" evidence="3">
    <location>
        <begin position="111"/>
        <end position="210"/>
    </location>
</feature>
<dbReference type="Pfam" id="PF26035">
    <property type="entry name" value="DUF8010"/>
    <property type="match status" value="1"/>
</dbReference>
<dbReference type="Pfam" id="PF26572">
    <property type="entry name" value="DUF8185"/>
    <property type="match status" value="1"/>
</dbReference>
<evidence type="ECO:0000313" key="4">
    <source>
        <dbReference type="EMBL" id="GHH87153.1"/>
    </source>
</evidence>
<feature type="compositionally biased region" description="Low complexity" evidence="1">
    <location>
        <begin position="188"/>
        <end position="210"/>
    </location>
</feature>
<dbReference type="EMBL" id="BNCD01000026">
    <property type="protein sequence ID" value="GHH87153.1"/>
    <property type="molecule type" value="Genomic_DNA"/>
</dbReference>
<evidence type="ECO:0000259" key="2">
    <source>
        <dbReference type="Pfam" id="PF26035"/>
    </source>
</evidence>
<accession>A0A919GN60</accession>
<dbReference type="InterPro" id="IPR058323">
    <property type="entry name" value="DUF8010"/>
</dbReference>
<feature type="region of interest" description="Disordered" evidence="1">
    <location>
        <begin position="186"/>
        <end position="263"/>
    </location>
</feature>
<evidence type="ECO:0000259" key="3">
    <source>
        <dbReference type="Pfam" id="PF26572"/>
    </source>
</evidence>
<feature type="domain" description="DUF8010" evidence="2">
    <location>
        <begin position="8"/>
        <end position="108"/>
    </location>
</feature>
<dbReference type="Proteomes" id="UP000603708">
    <property type="component" value="Unassembled WGS sequence"/>
</dbReference>
<evidence type="ECO:0000313" key="5">
    <source>
        <dbReference type="Proteomes" id="UP000603708"/>
    </source>
</evidence>
<dbReference type="AlphaFoldDB" id="A0A919GN60"/>
<protein>
    <submittedName>
        <fullName evidence="4">Uncharacterized protein</fullName>
    </submittedName>
</protein>
<name>A0A919GN60_9ACTN</name>
<reference evidence="4" key="1">
    <citation type="journal article" date="2014" name="Int. J. Syst. Evol. Microbiol.">
        <title>Complete genome sequence of Corynebacterium casei LMG S-19264T (=DSM 44701T), isolated from a smear-ripened cheese.</title>
        <authorList>
            <consortium name="US DOE Joint Genome Institute (JGI-PGF)"/>
            <person name="Walter F."/>
            <person name="Albersmeier A."/>
            <person name="Kalinowski J."/>
            <person name="Ruckert C."/>
        </authorList>
    </citation>
    <scope>NUCLEOTIDE SEQUENCE</scope>
    <source>
        <strain evidence="4">JCM 5069</strain>
    </source>
</reference>
<reference evidence="4" key="2">
    <citation type="submission" date="2020-09" db="EMBL/GenBank/DDBJ databases">
        <authorList>
            <person name="Sun Q."/>
            <person name="Ohkuma M."/>
        </authorList>
    </citation>
    <scope>NUCLEOTIDE SEQUENCE</scope>
    <source>
        <strain evidence="4">JCM 5069</strain>
    </source>
</reference>
<keyword evidence="5" id="KW-1185">Reference proteome</keyword>
<evidence type="ECO:0000256" key="1">
    <source>
        <dbReference type="SAM" id="MobiDB-lite"/>
    </source>
</evidence>
<feature type="compositionally biased region" description="Low complexity" evidence="1">
    <location>
        <begin position="234"/>
        <end position="263"/>
    </location>
</feature>
<dbReference type="RefSeq" id="WP_189937817.1">
    <property type="nucleotide sequence ID" value="NZ_BNCD01000026.1"/>
</dbReference>
<organism evidence="4 5">
    <name type="scientific">Streptomyces sulfonofaciens</name>
    <dbReference type="NCBI Taxonomy" id="68272"/>
    <lineage>
        <taxon>Bacteria</taxon>
        <taxon>Bacillati</taxon>
        <taxon>Actinomycetota</taxon>
        <taxon>Actinomycetes</taxon>
        <taxon>Kitasatosporales</taxon>
        <taxon>Streptomycetaceae</taxon>
        <taxon>Streptomyces</taxon>
    </lineage>
</organism>
<feature type="compositionally biased region" description="Gly residues" evidence="1">
    <location>
        <begin position="216"/>
        <end position="233"/>
    </location>
</feature>